<reference evidence="8 9" key="1">
    <citation type="submission" date="2016-10" db="EMBL/GenBank/DDBJ databases">
        <authorList>
            <person name="de Groot N.N."/>
        </authorList>
    </citation>
    <scope>NUCLEOTIDE SEQUENCE [LARGE SCALE GENOMIC DNA]</scope>
    <source>
        <strain evidence="8 9">DSM 22126</strain>
    </source>
</reference>
<name>A0A1H1MY16_9CELL</name>
<dbReference type="Proteomes" id="UP000185663">
    <property type="component" value="Chromosome I"/>
</dbReference>
<dbReference type="eggNOG" id="COG1595">
    <property type="taxonomic scope" value="Bacteria"/>
</dbReference>
<dbReference type="SUPFAM" id="SSF88659">
    <property type="entry name" value="Sigma3 and sigma4 domains of RNA polymerase sigma factors"/>
    <property type="match status" value="1"/>
</dbReference>
<feature type="compositionally biased region" description="Low complexity" evidence="5">
    <location>
        <begin position="354"/>
        <end position="400"/>
    </location>
</feature>
<evidence type="ECO:0000259" key="7">
    <source>
        <dbReference type="Pfam" id="PF13490"/>
    </source>
</evidence>
<comment type="similarity">
    <text evidence="1">Belongs to the sigma-70 factor family. ECF subfamily.</text>
</comment>
<dbReference type="EMBL" id="LT629776">
    <property type="protein sequence ID" value="SDR91644.1"/>
    <property type="molecule type" value="Genomic_DNA"/>
</dbReference>
<evidence type="ECO:0000256" key="1">
    <source>
        <dbReference type="ARBA" id="ARBA00010641"/>
    </source>
</evidence>
<dbReference type="Pfam" id="PF08281">
    <property type="entry name" value="Sigma70_r4_2"/>
    <property type="match status" value="1"/>
</dbReference>
<feature type="domain" description="RNA polymerase sigma factor 70 region 4 type 2" evidence="6">
    <location>
        <begin position="119"/>
        <end position="170"/>
    </location>
</feature>
<proteinExistence type="inferred from homology"/>
<dbReference type="Pfam" id="PF13490">
    <property type="entry name" value="zf-HC2"/>
    <property type="match status" value="1"/>
</dbReference>
<evidence type="ECO:0000256" key="5">
    <source>
        <dbReference type="SAM" id="MobiDB-lite"/>
    </source>
</evidence>
<dbReference type="GO" id="GO:0016987">
    <property type="term" value="F:sigma factor activity"/>
    <property type="evidence" value="ECO:0007669"/>
    <property type="project" value="UniProtKB-KW"/>
</dbReference>
<dbReference type="InterPro" id="IPR027383">
    <property type="entry name" value="Znf_put"/>
</dbReference>
<dbReference type="InterPro" id="IPR013249">
    <property type="entry name" value="RNA_pol_sigma70_r4_t2"/>
</dbReference>
<sequence>MSELTDHGWEALTARWWVEHASSVRRSVMTRVGGRYTDDATSRAMEKMIARLRSGVEIISPRSYWTRAAINEAVSMSRADVRMDLREHGDLPEQPPNPVVAAREGFDPQQELDRTANIEIMREAIGSLRDQDRDLLLARHVEDRSIEEIATADDVARHTVTVRLGRAEDALADAFAAAHAANADDETCRAVRKKIRRYVRGTLTPSTAARVEKHLDECASCSLAYLDIRDAVRSLRASGPLVFALFVAGGAGLGAPGGADLVSASDGAGARARRAPHRAGIVGSVAAVAALAVGALAISPDQDQPTAGSVPVEEVERAGQQAPTVEPSTTAVEPVETPPAVVEPVETPLTVVEPVETPPTGVESVETPPTVVEPVETPPTVVEPVETPPTVVEPVETPAPAVDPPVEPEPAVPLPEPEPEPVEPAPEPVEPLPVDPEPGVPDAIVATESISTDDLRTKLYVYADDGWEIAGAAASVDASLIALGRTSFYVAIPPDSGDVVLEITFRRPEGGGPDPSYRIARIE</sequence>
<dbReference type="STRING" id="545619.SAMN04489860_0374"/>
<keyword evidence="2" id="KW-0805">Transcription regulation</keyword>
<dbReference type="InterPro" id="IPR013324">
    <property type="entry name" value="RNA_pol_sigma_r3/r4-like"/>
</dbReference>
<keyword evidence="4" id="KW-0804">Transcription</keyword>
<dbReference type="AlphaFoldDB" id="A0A1H1MY16"/>
<dbReference type="GO" id="GO:0006352">
    <property type="term" value="P:DNA-templated transcription initiation"/>
    <property type="evidence" value="ECO:0007669"/>
    <property type="project" value="InterPro"/>
</dbReference>
<feature type="compositionally biased region" description="Pro residues" evidence="5">
    <location>
        <begin position="401"/>
        <end position="429"/>
    </location>
</feature>
<dbReference type="GO" id="GO:0003677">
    <property type="term" value="F:DNA binding"/>
    <property type="evidence" value="ECO:0007669"/>
    <property type="project" value="InterPro"/>
</dbReference>
<accession>A0A1H1MY16</accession>
<dbReference type="Gene3D" id="1.10.10.10">
    <property type="entry name" value="Winged helix-like DNA-binding domain superfamily/Winged helix DNA-binding domain"/>
    <property type="match status" value="1"/>
</dbReference>
<protein>
    <submittedName>
        <fullName evidence="8">RNA polymerase sigma factor, sigma-70 family</fullName>
    </submittedName>
</protein>
<evidence type="ECO:0000256" key="3">
    <source>
        <dbReference type="ARBA" id="ARBA00023082"/>
    </source>
</evidence>
<dbReference type="OrthoDB" id="5146719at2"/>
<keyword evidence="3" id="KW-0731">Sigma factor</keyword>
<dbReference type="InterPro" id="IPR041916">
    <property type="entry name" value="Anti_sigma_zinc_sf"/>
</dbReference>
<feature type="compositionally biased region" description="Low complexity" evidence="5">
    <location>
        <begin position="323"/>
        <end position="337"/>
    </location>
</feature>
<gene>
    <name evidence="8" type="ORF">SAMN04489860_0374</name>
</gene>
<dbReference type="InterPro" id="IPR036388">
    <property type="entry name" value="WH-like_DNA-bd_sf"/>
</dbReference>
<dbReference type="Gene3D" id="1.10.10.1320">
    <property type="entry name" value="Anti-sigma factor, zinc-finger domain"/>
    <property type="match status" value="1"/>
</dbReference>
<dbReference type="RefSeq" id="WP_083371373.1">
    <property type="nucleotide sequence ID" value="NZ_LT629776.1"/>
</dbReference>
<feature type="region of interest" description="Disordered" evidence="5">
    <location>
        <begin position="318"/>
        <end position="337"/>
    </location>
</feature>
<evidence type="ECO:0000256" key="4">
    <source>
        <dbReference type="ARBA" id="ARBA00023163"/>
    </source>
</evidence>
<evidence type="ECO:0000313" key="9">
    <source>
        <dbReference type="Proteomes" id="UP000185663"/>
    </source>
</evidence>
<feature type="region of interest" description="Disordered" evidence="5">
    <location>
        <begin position="354"/>
        <end position="429"/>
    </location>
</feature>
<evidence type="ECO:0000313" key="8">
    <source>
        <dbReference type="EMBL" id="SDR91644.1"/>
    </source>
</evidence>
<keyword evidence="9" id="KW-1185">Reference proteome</keyword>
<organism evidence="8 9">
    <name type="scientific">Paraoerskovia marina</name>
    <dbReference type="NCBI Taxonomy" id="545619"/>
    <lineage>
        <taxon>Bacteria</taxon>
        <taxon>Bacillati</taxon>
        <taxon>Actinomycetota</taxon>
        <taxon>Actinomycetes</taxon>
        <taxon>Micrococcales</taxon>
        <taxon>Cellulomonadaceae</taxon>
        <taxon>Paraoerskovia</taxon>
    </lineage>
</organism>
<evidence type="ECO:0000259" key="6">
    <source>
        <dbReference type="Pfam" id="PF08281"/>
    </source>
</evidence>
<feature type="domain" description="Putative zinc-finger" evidence="7">
    <location>
        <begin position="188"/>
        <end position="221"/>
    </location>
</feature>
<evidence type="ECO:0000256" key="2">
    <source>
        <dbReference type="ARBA" id="ARBA00023015"/>
    </source>
</evidence>